<dbReference type="NCBIfam" id="TIGR00150">
    <property type="entry name" value="T6A_YjeE"/>
    <property type="match status" value="1"/>
</dbReference>
<accession>A0A2M7B9K5</accession>
<reference evidence="12" key="1">
    <citation type="submission" date="2017-09" db="EMBL/GenBank/DDBJ databases">
        <title>Depth-based differentiation of microbial function through sediment-hosted aquifers and enrichment of novel symbionts in the deep terrestrial subsurface.</title>
        <authorList>
            <person name="Probst A.J."/>
            <person name="Ladd B."/>
            <person name="Jarett J.K."/>
            <person name="Geller-Mcgrath D.E."/>
            <person name="Sieber C.M.K."/>
            <person name="Emerson J.B."/>
            <person name="Anantharaman K."/>
            <person name="Thomas B.C."/>
            <person name="Malmstrom R."/>
            <person name="Stieglmeier M."/>
            <person name="Klingl A."/>
            <person name="Woyke T."/>
            <person name="Ryan C.M."/>
            <person name="Banfield J.F."/>
        </authorList>
    </citation>
    <scope>NUCLEOTIDE SEQUENCE [LARGE SCALE GENOMIC DNA]</scope>
</reference>
<dbReference type="Gene3D" id="3.40.50.300">
    <property type="entry name" value="P-loop containing nucleotide triphosphate hydrolases"/>
    <property type="match status" value="1"/>
</dbReference>
<proteinExistence type="inferred from homology"/>
<dbReference type="GO" id="GO:0005524">
    <property type="term" value="F:ATP binding"/>
    <property type="evidence" value="ECO:0007669"/>
    <property type="project" value="UniProtKB-KW"/>
</dbReference>
<dbReference type="Pfam" id="PF02367">
    <property type="entry name" value="TsaE"/>
    <property type="match status" value="1"/>
</dbReference>
<evidence type="ECO:0000256" key="6">
    <source>
        <dbReference type="ARBA" id="ARBA00022723"/>
    </source>
</evidence>
<dbReference type="EMBL" id="PEVG01000007">
    <property type="protein sequence ID" value="PIU99729.1"/>
    <property type="molecule type" value="Genomic_DNA"/>
</dbReference>
<protein>
    <recommendedName>
        <fullName evidence="3">tRNA threonylcarbamoyladenosine biosynthesis protein TsaE</fullName>
    </recommendedName>
    <alternativeName>
        <fullName evidence="10">t(6)A37 threonylcarbamoyladenosine biosynthesis protein TsaE</fullName>
    </alternativeName>
</protein>
<evidence type="ECO:0000313" key="12">
    <source>
        <dbReference type="Proteomes" id="UP000228561"/>
    </source>
</evidence>
<dbReference type="PANTHER" id="PTHR33540:SF2">
    <property type="entry name" value="TRNA THREONYLCARBAMOYLADENOSINE BIOSYNTHESIS PROTEIN TSAE"/>
    <property type="match status" value="1"/>
</dbReference>
<keyword evidence="7" id="KW-0547">Nucleotide-binding</keyword>
<gene>
    <name evidence="11" type="ORF">COS58_00745</name>
</gene>
<evidence type="ECO:0000256" key="3">
    <source>
        <dbReference type="ARBA" id="ARBA00019010"/>
    </source>
</evidence>
<dbReference type="SUPFAM" id="SSF52540">
    <property type="entry name" value="P-loop containing nucleoside triphosphate hydrolases"/>
    <property type="match status" value="1"/>
</dbReference>
<dbReference type="GO" id="GO:0016740">
    <property type="term" value="F:transferase activity"/>
    <property type="evidence" value="ECO:0007669"/>
    <property type="project" value="UniProtKB-KW"/>
</dbReference>
<keyword evidence="5" id="KW-0819">tRNA processing</keyword>
<evidence type="ECO:0000256" key="5">
    <source>
        <dbReference type="ARBA" id="ARBA00022694"/>
    </source>
</evidence>
<keyword evidence="9" id="KW-0460">Magnesium</keyword>
<comment type="caution">
    <text evidence="11">The sequence shown here is derived from an EMBL/GenBank/DDBJ whole genome shotgun (WGS) entry which is preliminary data.</text>
</comment>
<evidence type="ECO:0000256" key="9">
    <source>
        <dbReference type="ARBA" id="ARBA00022842"/>
    </source>
</evidence>
<dbReference type="GO" id="GO:0002949">
    <property type="term" value="P:tRNA threonylcarbamoyladenosine modification"/>
    <property type="evidence" value="ECO:0007669"/>
    <property type="project" value="InterPro"/>
</dbReference>
<dbReference type="GO" id="GO:0046872">
    <property type="term" value="F:metal ion binding"/>
    <property type="evidence" value="ECO:0007669"/>
    <property type="project" value="UniProtKB-KW"/>
</dbReference>
<evidence type="ECO:0000313" key="11">
    <source>
        <dbReference type="EMBL" id="PIU99729.1"/>
    </source>
</evidence>
<keyword evidence="11" id="KW-0808">Transferase</keyword>
<keyword evidence="8" id="KW-0067">ATP-binding</keyword>
<name>A0A2M7B9K5_9BACT</name>
<evidence type="ECO:0000256" key="10">
    <source>
        <dbReference type="ARBA" id="ARBA00032441"/>
    </source>
</evidence>
<evidence type="ECO:0000256" key="4">
    <source>
        <dbReference type="ARBA" id="ARBA00022490"/>
    </source>
</evidence>
<comment type="subcellular location">
    <subcellularLocation>
        <location evidence="1">Cytoplasm</location>
    </subcellularLocation>
</comment>
<evidence type="ECO:0000256" key="8">
    <source>
        <dbReference type="ARBA" id="ARBA00022840"/>
    </source>
</evidence>
<organism evidence="11 12">
    <name type="scientific">Candidatus Tagabacteria bacterium CG03_land_8_20_14_0_80_41_22</name>
    <dbReference type="NCBI Taxonomy" id="1975020"/>
    <lineage>
        <taxon>Bacteria</taxon>
        <taxon>Candidatus Tagaibacteriota</taxon>
    </lineage>
</organism>
<evidence type="ECO:0000256" key="1">
    <source>
        <dbReference type="ARBA" id="ARBA00004496"/>
    </source>
</evidence>
<dbReference type="PANTHER" id="PTHR33540">
    <property type="entry name" value="TRNA THREONYLCARBAMOYLADENOSINE BIOSYNTHESIS PROTEIN TSAE"/>
    <property type="match status" value="1"/>
</dbReference>
<dbReference type="InterPro" id="IPR003442">
    <property type="entry name" value="T6A_TsaE"/>
</dbReference>
<evidence type="ECO:0000256" key="7">
    <source>
        <dbReference type="ARBA" id="ARBA00022741"/>
    </source>
</evidence>
<sequence>MHSLTFVYSFYDIIGLMNKLFITKNAEETRKFAEDFAKKILKIKYKKAVIIGLIGELGSGKTVFAQGFARGLGIKENIVSPTFVLMRIYALRVLHYARFIHIDAYRFKKAKELSDLGFKDLARDSRNIILIEWADKVRRILPKNHIEIKFGHISDNKRKITIGRLSDCDK</sequence>
<dbReference type="GO" id="GO:0005737">
    <property type="term" value="C:cytoplasm"/>
    <property type="evidence" value="ECO:0007669"/>
    <property type="project" value="UniProtKB-SubCell"/>
</dbReference>
<dbReference type="InterPro" id="IPR027417">
    <property type="entry name" value="P-loop_NTPase"/>
</dbReference>
<comment type="similarity">
    <text evidence="2">Belongs to the TsaE family.</text>
</comment>
<keyword evidence="4" id="KW-0963">Cytoplasm</keyword>
<dbReference type="Proteomes" id="UP000228561">
    <property type="component" value="Unassembled WGS sequence"/>
</dbReference>
<evidence type="ECO:0000256" key="2">
    <source>
        <dbReference type="ARBA" id="ARBA00007599"/>
    </source>
</evidence>
<dbReference type="AlphaFoldDB" id="A0A2M7B9K5"/>
<keyword evidence="6" id="KW-0479">Metal-binding</keyword>